<proteinExistence type="predicted"/>
<dbReference type="RefSeq" id="WP_186953868.1">
    <property type="nucleotide sequence ID" value="NZ_JACOFX010000005.1"/>
</dbReference>
<name>A0ABR6Z968_9BURK</name>
<protein>
    <submittedName>
        <fullName evidence="1">Uncharacterized protein</fullName>
    </submittedName>
</protein>
<evidence type="ECO:0000313" key="2">
    <source>
        <dbReference type="Proteomes" id="UP000646911"/>
    </source>
</evidence>
<sequence>MATYVFMINYDRRGNAVGEFLSPIPPLTLNGVPDFADGDSISYQYNFVSHGIAQGENSSVINNSQISASPVQNGGGPFPDGAYTYNLDNTNNFTVALGNTTTQTEKWRIQGSFISSLTNPGVVVKWDPECDVGSGG</sequence>
<gene>
    <name evidence="1" type="ORF">H8L47_12170</name>
</gene>
<evidence type="ECO:0000313" key="1">
    <source>
        <dbReference type="EMBL" id="MBC3908313.1"/>
    </source>
</evidence>
<organism evidence="1 2">
    <name type="scientific">Undibacterium umbellatum</name>
    <dbReference type="NCBI Taxonomy" id="2762300"/>
    <lineage>
        <taxon>Bacteria</taxon>
        <taxon>Pseudomonadati</taxon>
        <taxon>Pseudomonadota</taxon>
        <taxon>Betaproteobacteria</taxon>
        <taxon>Burkholderiales</taxon>
        <taxon>Oxalobacteraceae</taxon>
        <taxon>Undibacterium</taxon>
    </lineage>
</organism>
<dbReference type="EMBL" id="JACOFX010000005">
    <property type="protein sequence ID" value="MBC3908313.1"/>
    <property type="molecule type" value="Genomic_DNA"/>
</dbReference>
<accession>A0ABR6Z968</accession>
<keyword evidence="2" id="KW-1185">Reference proteome</keyword>
<dbReference type="Proteomes" id="UP000646911">
    <property type="component" value="Unassembled WGS sequence"/>
</dbReference>
<reference evidence="1 2" key="1">
    <citation type="submission" date="2020-08" db="EMBL/GenBank/DDBJ databases">
        <title>Novel species isolated from subtropical streams in China.</title>
        <authorList>
            <person name="Lu H."/>
        </authorList>
    </citation>
    <scope>NUCLEOTIDE SEQUENCE [LARGE SCALE GENOMIC DNA]</scope>
    <source>
        <strain evidence="1 2">NL8W</strain>
    </source>
</reference>
<comment type="caution">
    <text evidence="1">The sequence shown here is derived from an EMBL/GenBank/DDBJ whole genome shotgun (WGS) entry which is preliminary data.</text>
</comment>